<dbReference type="GO" id="GO:0005737">
    <property type="term" value="C:cytoplasm"/>
    <property type="evidence" value="ECO:0007669"/>
    <property type="project" value="TreeGrafter"/>
</dbReference>
<feature type="region of interest" description="Disordered" evidence="2">
    <location>
        <begin position="330"/>
        <end position="391"/>
    </location>
</feature>
<dbReference type="OrthoDB" id="5809458at2759"/>
<evidence type="ECO:0000259" key="3">
    <source>
        <dbReference type="Pfam" id="PF17171"/>
    </source>
</evidence>
<keyword evidence="6" id="KW-1185">Reference proteome</keyword>
<dbReference type="CDD" id="cd03080">
    <property type="entry name" value="GST_N_Metaxin_like"/>
    <property type="match status" value="1"/>
</dbReference>
<dbReference type="SFLD" id="SFLDS00019">
    <property type="entry name" value="Glutathione_Transferase_(cytos"/>
    <property type="match status" value="1"/>
</dbReference>
<feature type="compositionally biased region" description="Basic and acidic residues" evidence="2">
    <location>
        <begin position="338"/>
        <end position="360"/>
    </location>
</feature>
<gene>
    <name evidence="5" type="ORF">G9C98_005666</name>
</gene>
<dbReference type="InterPro" id="IPR040079">
    <property type="entry name" value="Glutathione_S-Trfase"/>
</dbReference>
<dbReference type="PANTHER" id="PTHR12289">
    <property type="entry name" value="METAXIN RELATED"/>
    <property type="match status" value="1"/>
</dbReference>
<evidence type="ECO:0008006" key="7">
    <source>
        <dbReference type="Google" id="ProtNLM"/>
    </source>
</evidence>
<feature type="domain" description="Metaxin glutathione S-transferase" evidence="3">
    <location>
        <begin position="251"/>
        <end position="314"/>
    </location>
</feature>
<feature type="domain" description="Thioredoxin-like fold" evidence="4">
    <location>
        <begin position="97"/>
        <end position="188"/>
    </location>
</feature>
<dbReference type="SFLD" id="SFLDG01180">
    <property type="entry name" value="SUF1"/>
    <property type="match status" value="1"/>
</dbReference>
<comment type="similarity">
    <text evidence="1">Belongs to the FAX family.</text>
</comment>
<organism evidence="5 6">
    <name type="scientific">Cotesia typhae</name>
    <dbReference type="NCBI Taxonomy" id="2053667"/>
    <lineage>
        <taxon>Eukaryota</taxon>
        <taxon>Metazoa</taxon>
        <taxon>Ecdysozoa</taxon>
        <taxon>Arthropoda</taxon>
        <taxon>Hexapoda</taxon>
        <taxon>Insecta</taxon>
        <taxon>Pterygota</taxon>
        <taxon>Neoptera</taxon>
        <taxon>Endopterygota</taxon>
        <taxon>Hymenoptera</taxon>
        <taxon>Apocrita</taxon>
        <taxon>Ichneumonoidea</taxon>
        <taxon>Braconidae</taxon>
        <taxon>Microgastrinae</taxon>
        <taxon>Cotesia</taxon>
    </lineage>
</organism>
<dbReference type="CDD" id="cd03193">
    <property type="entry name" value="GST_C_Metaxin"/>
    <property type="match status" value="1"/>
</dbReference>
<dbReference type="AlphaFoldDB" id="A0A8J5UYG6"/>
<dbReference type="Pfam" id="PF17171">
    <property type="entry name" value="GST_C_6"/>
    <property type="match status" value="1"/>
</dbReference>
<comment type="caution">
    <text evidence="5">The sequence shown here is derived from an EMBL/GenBank/DDBJ whole genome shotgun (WGS) entry which is preliminary data.</text>
</comment>
<dbReference type="InterPro" id="IPR012336">
    <property type="entry name" value="Thioredoxin-like_fold"/>
</dbReference>
<dbReference type="Proteomes" id="UP000729913">
    <property type="component" value="Unassembled WGS sequence"/>
</dbReference>
<evidence type="ECO:0000313" key="5">
    <source>
        <dbReference type="EMBL" id="KAG8037456.1"/>
    </source>
</evidence>
<reference evidence="5" key="2">
    <citation type="submission" date="2021-04" db="EMBL/GenBank/DDBJ databases">
        <title>Genome-wide patterns of bracovirus chromosomal integration into multiple host tissues during parasitism.</title>
        <authorList>
            <person name="Chebbi M.A.C."/>
        </authorList>
    </citation>
    <scope>NUCLEOTIDE SEQUENCE</scope>
    <source>
        <tissue evidence="5">Whole body</tissue>
    </source>
</reference>
<evidence type="ECO:0000256" key="2">
    <source>
        <dbReference type="SAM" id="MobiDB-lite"/>
    </source>
</evidence>
<feature type="compositionally biased region" description="Basic and acidic residues" evidence="2">
    <location>
        <begin position="40"/>
        <end position="58"/>
    </location>
</feature>
<dbReference type="InterPro" id="IPR033468">
    <property type="entry name" value="Metaxin_GST"/>
</dbReference>
<dbReference type="SFLD" id="SFLDG01200">
    <property type="entry name" value="SUF1.1"/>
    <property type="match status" value="1"/>
</dbReference>
<evidence type="ECO:0000259" key="4">
    <source>
        <dbReference type="Pfam" id="PF17172"/>
    </source>
</evidence>
<accession>A0A8J5UYG6</accession>
<feature type="region of interest" description="Disordered" evidence="2">
    <location>
        <begin position="1"/>
        <end position="72"/>
    </location>
</feature>
<evidence type="ECO:0000256" key="1">
    <source>
        <dbReference type="ARBA" id="ARBA00006475"/>
    </source>
</evidence>
<dbReference type="Pfam" id="PF17172">
    <property type="entry name" value="GST_N_4"/>
    <property type="match status" value="1"/>
</dbReference>
<name>A0A8J5UYG6_9HYME</name>
<dbReference type="EMBL" id="JAAOIC020000047">
    <property type="protein sequence ID" value="KAG8037456.1"/>
    <property type="molecule type" value="Genomic_DNA"/>
</dbReference>
<reference evidence="5" key="1">
    <citation type="submission" date="2020-03" db="EMBL/GenBank/DDBJ databases">
        <authorList>
            <person name="Chebbi M.A."/>
            <person name="Drezen J.M."/>
        </authorList>
    </citation>
    <scope>NUCLEOTIDE SEQUENCE</scope>
    <source>
        <tissue evidence="5">Whole body</tissue>
    </source>
</reference>
<dbReference type="InterPro" id="IPR026928">
    <property type="entry name" value="FAX/IsoI-like"/>
</dbReference>
<dbReference type="PANTHER" id="PTHR12289:SF41">
    <property type="entry name" value="FAILED AXON CONNECTIONS-RELATED"/>
    <property type="match status" value="1"/>
</dbReference>
<feature type="compositionally biased region" description="Basic and acidic residues" evidence="2">
    <location>
        <begin position="14"/>
        <end position="25"/>
    </location>
</feature>
<evidence type="ECO:0000313" key="6">
    <source>
        <dbReference type="Proteomes" id="UP000729913"/>
    </source>
</evidence>
<dbReference type="InterPro" id="IPR050931">
    <property type="entry name" value="Mito_Protein_Transport_Metaxin"/>
</dbReference>
<feature type="compositionally biased region" description="Basic and acidic residues" evidence="2">
    <location>
        <begin position="366"/>
        <end position="391"/>
    </location>
</feature>
<protein>
    <recommendedName>
        <fullName evidence="7">Failed axon connections</fullName>
    </recommendedName>
</protein>
<sequence length="391" mass="44966">MTVLTEAENNTAVGEKENKEVKDMKAALNEETPPDNKQQQGDDEKPTEKMENEKKEETPATDENAMKSATVHKTNYDKDTVYLYQFSRTPVIPSISPYCLKVETWLRLNDVKYENVDHKMKFRSKKGQLPFIELDGTEIPDSTIIIRELSQKFHKDLDANLTNEQRIISHAMISMIENHLVWVVTSWRAKNTDATLKGYRVNLQNALGSRLPNGILALFFKIGYSRKCAKKVKAQGLGVHTNEEITQFGCDDLKALSELLADKPFFFGDEPTTLDVVAFAHLAQILYIEKSVPYALRDFMQDNCPNLVGHCSRMKERCFPDWDEICNTLDLNTHLPKPPKEETKESKEEKKESKDSKEGKESDEEKVEKEKEAEKDKEVENKEKEERVEEK</sequence>
<proteinExistence type="inferred from homology"/>